<dbReference type="OrthoDB" id="296689at2759"/>
<evidence type="ECO:0000313" key="3">
    <source>
        <dbReference type="Proteomes" id="UP000008983"/>
    </source>
</evidence>
<gene>
    <name evidence="2" type="ORF">IMG5_190360</name>
</gene>
<name>G0R470_ICHMU</name>
<organism evidence="2 3">
    <name type="scientific">Ichthyophthirius multifiliis</name>
    <name type="common">White spot disease agent</name>
    <name type="synonym">Ich</name>
    <dbReference type="NCBI Taxonomy" id="5932"/>
    <lineage>
        <taxon>Eukaryota</taxon>
        <taxon>Sar</taxon>
        <taxon>Alveolata</taxon>
        <taxon>Ciliophora</taxon>
        <taxon>Intramacronucleata</taxon>
        <taxon>Oligohymenophorea</taxon>
        <taxon>Hymenostomatida</taxon>
        <taxon>Ophryoglenina</taxon>
        <taxon>Ichthyophthirius</taxon>
    </lineage>
</organism>
<dbReference type="EMBL" id="GL984329">
    <property type="protein sequence ID" value="EGR27741.1"/>
    <property type="molecule type" value="Genomic_DNA"/>
</dbReference>
<sequence>MNETPKNKEIPKQRENNILIDKLKAIQSGDSFKYKKGIVTSKSRFTSCVIKSGGLDYKQIIQENTPSFQHQQQFQASTFEQLQGYKELKWEFRDQHDQETPHINLQIYADEFASSTFQMILWANQNPEIEQTIKDQSHGYVQMIKFLSEDVGIKIEQEQFIICEININKSKLWNQGCQVGIWKGEFIVSHQPFLKQLIAGVRTEEGIVKASSLYIKKQNLNQKTTLPREVNYYLFFDFIFSFIFFKFKNLMNKKIALEESVFKLYDTNLTYRDRQNINNDIRMHLSRIIECLHIHTLQGSQYLYSNEEELIRVQDLLINLAQHLLEYADQVDESLRELYYEALILINNREELDLSYIGFQQEQMEQYIKSGKTLPNVKNLEVQAIEKQPLLKKIKICLTYESYLIETLENVLIKLDQKGGNEKERQFIENFCALAFFRIPQFKKKFLECLENEQGKEKNPQIDEWFDNISSINLNGKTSFLASLFSWEQNYYQYLESQTKHKEHQDKLIQVLENKNWQKRIYKAGVAYFSFLAEWCRYINKQFANKDQILWYIIPGYYNLVKVFLIKMRKIETKLFPENLKDTSLILLYNEQNLNIYITIMYNKTNAYDGINVFYSFDLIKQWFQTIKENGKKIPTNFDYDFFFKGIKITLQGENFVCISKVLQLLYYCYELLPWLQKRQLQKIIFTNMFFKLFMHWSRNVRYLFHCFLIYKIYHIHHTYRGNNKLLRQNTYSSKKKYQQNKTYQQKIKQNEYIYEDYQRMIAILEEAKRRIIKFQKQNEIQKLIMQKPKISKLKLIHKKRKQQKLKQSFLQAESLEDNNQLLESLNLSIISRQQSIASLNYVNKMESQMQASNKEINLDQIQKEENNFLNQSESDIKSISSIESILNEINDNLDEKEQNKKKNIVKKRQKQRRKSEFFKKEINIKSIRKIHVPGQNQNNKGIKIYRRYKDENEGQEKLRIPKSCLKYLIESWEDFDEIRKKYNQWIGEWLDIYQKDENLNDDEIIQKIINLNTPDMHVTVPQDESDFQNEFKINFDNEW</sequence>
<protein>
    <submittedName>
        <fullName evidence="2">Uncharacterized protein</fullName>
    </submittedName>
</protein>
<evidence type="ECO:0000256" key="1">
    <source>
        <dbReference type="SAM" id="Coils"/>
    </source>
</evidence>
<dbReference type="PANTHER" id="PTHR35397">
    <property type="entry name" value="C2 DOMAIN-CONTAINING PROTEIN-RELATED"/>
    <property type="match status" value="1"/>
</dbReference>
<dbReference type="RefSeq" id="XP_004025193.1">
    <property type="nucleotide sequence ID" value="XM_004025144.1"/>
</dbReference>
<dbReference type="Proteomes" id="UP000008983">
    <property type="component" value="Unassembled WGS sequence"/>
</dbReference>
<feature type="coiled-coil region" evidence="1">
    <location>
        <begin position="845"/>
        <end position="911"/>
    </location>
</feature>
<evidence type="ECO:0000313" key="2">
    <source>
        <dbReference type="EMBL" id="EGR27741.1"/>
    </source>
</evidence>
<dbReference type="eggNOG" id="ENOG502QSXI">
    <property type="taxonomic scope" value="Eukaryota"/>
</dbReference>
<dbReference type="STRING" id="857967.G0R470"/>
<accession>G0R470</accession>
<reference evidence="2 3" key="1">
    <citation type="submission" date="2011-07" db="EMBL/GenBank/DDBJ databases">
        <authorList>
            <person name="Coyne R."/>
            <person name="Brami D."/>
            <person name="Johnson J."/>
            <person name="Hostetler J."/>
            <person name="Hannick L."/>
            <person name="Clark T."/>
            <person name="Cassidy-Hanley D."/>
            <person name="Inman J."/>
        </authorList>
    </citation>
    <scope>NUCLEOTIDE SEQUENCE [LARGE SCALE GENOMIC DNA]</scope>
    <source>
        <strain evidence="2 3">G5</strain>
    </source>
</reference>
<proteinExistence type="predicted"/>
<dbReference type="GeneID" id="14903812"/>
<keyword evidence="3" id="KW-1185">Reference proteome</keyword>
<dbReference type="InParanoid" id="G0R470"/>
<keyword evidence="1" id="KW-0175">Coiled coil</keyword>
<dbReference type="Pfam" id="PF08578">
    <property type="entry name" value="DUF1765"/>
    <property type="match status" value="1"/>
</dbReference>
<feature type="coiled-coil region" evidence="1">
    <location>
        <begin position="758"/>
        <end position="819"/>
    </location>
</feature>
<dbReference type="PANTHER" id="PTHR35397:SF1">
    <property type="entry name" value="ARMADILLO-LIKE HELICAL DOMAIN-CONTAINING PROTEIN"/>
    <property type="match status" value="1"/>
</dbReference>
<dbReference type="OMA" id="HIMRRSE"/>
<dbReference type="InterPro" id="IPR013887">
    <property type="entry name" value="UPF0592"/>
</dbReference>
<dbReference type="AlphaFoldDB" id="G0R470"/>